<dbReference type="GO" id="GO:0070189">
    <property type="term" value="P:kynurenine metabolic process"/>
    <property type="evidence" value="ECO:0007669"/>
    <property type="project" value="UniProtKB-ARBA"/>
</dbReference>
<dbReference type="PANTHER" id="PTHR43807:SF20">
    <property type="entry name" value="FI04487P"/>
    <property type="match status" value="1"/>
</dbReference>
<dbReference type="EC" id="2.6.1.7" evidence="4"/>
<dbReference type="EMBL" id="CAJVPY010005233">
    <property type="protein sequence ID" value="CAG8638433.1"/>
    <property type="molecule type" value="Genomic_DNA"/>
</dbReference>
<keyword evidence="7" id="KW-0663">Pyridoxal phosphate</keyword>
<dbReference type="Pfam" id="PF00155">
    <property type="entry name" value="Aminotran_1_2"/>
    <property type="match status" value="1"/>
</dbReference>
<dbReference type="InterPro" id="IPR051326">
    <property type="entry name" value="Kynurenine-oxoglutarate_AT"/>
</dbReference>
<dbReference type="Proteomes" id="UP000789405">
    <property type="component" value="Unassembled WGS sequence"/>
</dbReference>
<comment type="cofactor">
    <cofactor evidence="1">
        <name>pyridoxal 5'-phosphate</name>
        <dbReference type="ChEBI" id="CHEBI:597326"/>
    </cofactor>
</comment>
<dbReference type="CDD" id="cd00609">
    <property type="entry name" value="AAT_like"/>
    <property type="match status" value="1"/>
</dbReference>
<keyword evidence="6" id="KW-0808">Transferase</keyword>
<evidence type="ECO:0000256" key="7">
    <source>
        <dbReference type="ARBA" id="ARBA00022898"/>
    </source>
</evidence>
<accession>A0A9N9DFV0</accession>
<evidence type="ECO:0000256" key="5">
    <source>
        <dbReference type="ARBA" id="ARBA00022576"/>
    </source>
</evidence>
<dbReference type="SUPFAM" id="SSF53383">
    <property type="entry name" value="PLP-dependent transferases"/>
    <property type="match status" value="1"/>
</dbReference>
<keyword evidence="11" id="KW-1185">Reference proteome</keyword>
<evidence type="ECO:0000256" key="6">
    <source>
        <dbReference type="ARBA" id="ARBA00022679"/>
    </source>
</evidence>
<dbReference type="OrthoDB" id="2368618at2759"/>
<protein>
    <recommendedName>
        <fullName evidence="4">kynurenine--oxoglutarate transaminase</fullName>
        <ecNumber evidence="4">2.6.1.7</ecNumber>
    </recommendedName>
</protein>
<name>A0A9N9DFV0_9GLOM</name>
<gene>
    <name evidence="10" type="ORF">DERYTH_LOCUS9521</name>
</gene>
<evidence type="ECO:0000256" key="8">
    <source>
        <dbReference type="ARBA" id="ARBA00024016"/>
    </source>
</evidence>
<evidence type="ECO:0000313" key="10">
    <source>
        <dbReference type="EMBL" id="CAG8638433.1"/>
    </source>
</evidence>
<dbReference type="PANTHER" id="PTHR43807">
    <property type="entry name" value="FI04487P"/>
    <property type="match status" value="1"/>
</dbReference>
<proteinExistence type="inferred from homology"/>
<dbReference type="AlphaFoldDB" id="A0A9N9DFV0"/>
<comment type="subunit">
    <text evidence="3">Homodimer.</text>
</comment>
<dbReference type="Gene3D" id="3.90.1150.10">
    <property type="entry name" value="Aspartate Aminotransferase, domain 1"/>
    <property type="match status" value="1"/>
</dbReference>
<evidence type="ECO:0000259" key="9">
    <source>
        <dbReference type="Pfam" id="PF00155"/>
    </source>
</evidence>
<dbReference type="FunFam" id="3.90.1150.10:FF:000021">
    <property type="entry name" value="Kynurenine--oxoglutarate transaminase 3"/>
    <property type="match status" value="1"/>
</dbReference>
<dbReference type="InterPro" id="IPR004839">
    <property type="entry name" value="Aminotransferase_I/II_large"/>
</dbReference>
<evidence type="ECO:0000256" key="1">
    <source>
        <dbReference type="ARBA" id="ARBA00001933"/>
    </source>
</evidence>
<feature type="domain" description="Aminotransferase class I/classII large" evidence="9">
    <location>
        <begin position="37"/>
        <end position="417"/>
    </location>
</feature>
<comment type="similarity">
    <text evidence="2">Belongs to the class-I pyridoxal-phosphate-dependent aminotransferase family.</text>
</comment>
<organism evidence="10 11">
    <name type="scientific">Dentiscutata erythropus</name>
    <dbReference type="NCBI Taxonomy" id="1348616"/>
    <lineage>
        <taxon>Eukaryota</taxon>
        <taxon>Fungi</taxon>
        <taxon>Fungi incertae sedis</taxon>
        <taxon>Mucoromycota</taxon>
        <taxon>Glomeromycotina</taxon>
        <taxon>Glomeromycetes</taxon>
        <taxon>Diversisporales</taxon>
        <taxon>Gigasporaceae</taxon>
        <taxon>Dentiscutata</taxon>
    </lineage>
</organism>
<evidence type="ECO:0000313" key="11">
    <source>
        <dbReference type="Proteomes" id="UP000789405"/>
    </source>
</evidence>
<dbReference type="GO" id="GO:0005739">
    <property type="term" value="C:mitochondrion"/>
    <property type="evidence" value="ECO:0007669"/>
    <property type="project" value="TreeGrafter"/>
</dbReference>
<dbReference type="InterPro" id="IPR015424">
    <property type="entry name" value="PyrdxlP-dep_Trfase"/>
</dbReference>
<keyword evidence="5" id="KW-0032">Aminotransferase</keyword>
<reference evidence="10" key="1">
    <citation type="submission" date="2021-06" db="EMBL/GenBank/DDBJ databases">
        <authorList>
            <person name="Kallberg Y."/>
            <person name="Tangrot J."/>
            <person name="Rosling A."/>
        </authorList>
    </citation>
    <scope>NUCLEOTIDE SEQUENCE</scope>
    <source>
        <strain evidence="10">MA453B</strain>
    </source>
</reference>
<evidence type="ECO:0000256" key="4">
    <source>
        <dbReference type="ARBA" id="ARBA00012751"/>
    </source>
</evidence>
<sequence length="427" mass="48316">MSKTSGDNISDSIKVSDKVLNLQKDAWFLFTSVASPDAVNLGQGFPDDPPSDHIKEIVARAISEPECNQYAPPKGRLHARQTLANTFGPLFNRTLDPETEIIVTAGASEGLTDLFAAFLDHGDHAILIEPFYDQYVANITMNGGVPIYVPLRPTGDPTQNISSREWKIDIDELRSKITKKTKLIVFNNPHNPTGKVFSREEMMEIGKIAQEFNLLVISDEYDRYCYAPDVFERFATLPEMWERTITVGDSGKTFGTTGWCVGWLIGPKYLIAAALNAHTRIVFCVNSPLQEAIAILLDEINHKEYFDQKISEYSSKREKLMFALSSIGIPYTIPQGSYFILANTSKIQIPLDYEFPEDFINKPRDFKFCYWLAKEIGIIAIPPSEFYSQKHKYLVENFVRFAFCKSDETLELAAKALIMLKPYIKKC</sequence>
<dbReference type="GO" id="GO:0016212">
    <property type="term" value="F:kynurenine-oxoglutarate transaminase activity"/>
    <property type="evidence" value="ECO:0007669"/>
    <property type="project" value="UniProtKB-EC"/>
</dbReference>
<dbReference type="FunFam" id="3.40.640.10:FF:000024">
    <property type="entry name" value="Kynurenine--oxoglutarate transaminase 3"/>
    <property type="match status" value="1"/>
</dbReference>
<dbReference type="GO" id="GO:0030170">
    <property type="term" value="F:pyridoxal phosphate binding"/>
    <property type="evidence" value="ECO:0007669"/>
    <property type="project" value="InterPro"/>
</dbReference>
<dbReference type="InterPro" id="IPR015422">
    <property type="entry name" value="PyrdxlP-dep_Trfase_small"/>
</dbReference>
<dbReference type="InterPro" id="IPR015421">
    <property type="entry name" value="PyrdxlP-dep_Trfase_major"/>
</dbReference>
<comment type="pathway">
    <text evidence="8">Amino-acid degradation; L-kynurenine degradation; kynurenate from L-kynurenine: step 1/2.</text>
</comment>
<evidence type="ECO:0000256" key="2">
    <source>
        <dbReference type="ARBA" id="ARBA00007441"/>
    </source>
</evidence>
<evidence type="ECO:0000256" key="3">
    <source>
        <dbReference type="ARBA" id="ARBA00011738"/>
    </source>
</evidence>
<dbReference type="Gene3D" id="3.40.640.10">
    <property type="entry name" value="Type I PLP-dependent aspartate aminotransferase-like (Major domain)"/>
    <property type="match status" value="1"/>
</dbReference>
<comment type="caution">
    <text evidence="10">The sequence shown here is derived from an EMBL/GenBank/DDBJ whole genome shotgun (WGS) entry which is preliminary data.</text>
</comment>